<feature type="transmembrane region" description="Helical" evidence="1">
    <location>
        <begin position="54"/>
        <end position="73"/>
    </location>
</feature>
<name>A0A332A4U6_KLEPN</name>
<evidence type="ECO:0000313" key="2">
    <source>
        <dbReference type="EMBL" id="VEB04860.1"/>
    </source>
</evidence>
<proteinExistence type="predicted"/>
<protein>
    <recommendedName>
        <fullName evidence="4">Yip1 domain-containing protein</fullName>
    </recommendedName>
</protein>
<keyword evidence="1" id="KW-1133">Transmembrane helix</keyword>
<feature type="transmembrane region" description="Helical" evidence="1">
    <location>
        <begin position="85"/>
        <end position="109"/>
    </location>
</feature>
<feature type="transmembrane region" description="Helical" evidence="1">
    <location>
        <begin position="157"/>
        <end position="179"/>
    </location>
</feature>
<keyword evidence="1" id="KW-0812">Transmembrane</keyword>
<evidence type="ECO:0000256" key="1">
    <source>
        <dbReference type="SAM" id="Phobius"/>
    </source>
</evidence>
<evidence type="ECO:0000313" key="3">
    <source>
        <dbReference type="Proteomes" id="UP000282433"/>
    </source>
</evidence>
<dbReference type="AlphaFoldDB" id="A0A332A4U6"/>
<evidence type="ECO:0008006" key="4">
    <source>
        <dbReference type="Google" id="ProtNLM"/>
    </source>
</evidence>
<feature type="transmembrane region" description="Helical" evidence="1">
    <location>
        <begin position="121"/>
        <end position="145"/>
    </location>
</feature>
<dbReference type="EMBL" id="LR134162">
    <property type="protein sequence ID" value="VEB04860.1"/>
    <property type="molecule type" value="Genomic_DNA"/>
</dbReference>
<organism evidence="2 3">
    <name type="scientific">Klebsiella pneumoniae</name>
    <dbReference type="NCBI Taxonomy" id="573"/>
    <lineage>
        <taxon>Bacteria</taxon>
        <taxon>Pseudomonadati</taxon>
        <taxon>Pseudomonadota</taxon>
        <taxon>Gammaproteobacteria</taxon>
        <taxon>Enterobacterales</taxon>
        <taxon>Enterobacteriaceae</taxon>
        <taxon>Klebsiella/Raoultella group</taxon>
        <taxon>Klebsiella</taxon>
        <taxon>Klebsiella pneumoniae complex</taxon>
    </lineage>
</organism>
<gene>
    <name evidence="2" type="ORF">NCTC13635_04776</name>
</gene>
<sequence length="261" mass="30358">MENNLKNFLTNALRVIPGYDFLSEMFIFIKHPEIYDGTHEYAPLEKSGANLLKSMLFVGSLIAAFSFLSIKSSPITSFKLIFNQIYWYILLMIQPIKFGGFFWLCMSTATRVRKNELHSVYFFQVIQTYAVINIIIFFLFCIAINRILLTGDFNQPFGYIVLMIGSILALLALILIYRLFIVPSFNYLSIYYNKVTSLIVLLLSIIISYYSSSYIRIIDEKEIINPKEYCELSYILKFSPSHINEINKSLYLNKCINLFTQ</sequence>
<keyword evidence="1" id="KW-0472">Membrane</keyword>
<accession>A0A332A4U6</accession>
<reference evidence="2 3" key="1">
    <citation type="submission" date="2018-12" db="EMBL/GenBank/DDBJ databases">
        <authorList>
            <consortium name="Pathogen Informatics"/>
        </authorList>
    </citation>
    <scope>NUCLEOTIDE SEQUENCE [LARGE SCALE GENOMIC DNA]</scope>
    <source>
        <strain evidence="2 3">NCTC13635</strain>
    </source>
</reference>
<feature type="transmembrane region" description="Helical" evidence="1">
    <location>
        <begin position="191"/>
        <end position="211"/>
    </location>
</feature>
<dbReference type="Proteomes" id="UP000282433">
    <property type="component" value="Chromosome"/>
</dbReference>